<feature type="region of interest" description="Disordered" evidence="1">
    <location>
        <begin position="40"/>
        <end position="70"/>
    </location>
</feature>
<comment type="caution">
    <text evidence="2">The sequence shown here is derived from an EMBL/GenBank/DDBJ whole genome shotgun (WGS) entry which is preliminary data.</text>
</comment>
<name>A0AAN7Y3A8_9TELE</name>
<accession>A0AAN7Y3A8</accession>
<organism evidence="2 3">
    <name type="scientific">Champsocephalus esox</name>
    <name type="common">pike icefish</name>
    <dbReference type="NCBI Taxonomy" id="159716"/>
    <lineage>
        <taxon>Eukaryota</taxon>
        <taxon>Metazoa</taxon>
        <taxon>Chordata</taxon>
        <taxon>Craniata</taxon>
        <taxon>Vertebrata</taxon>
        <taxon>Euteleostomi</taxon>
        <taxon>Actinopterygii</taxon>
        <taxon>Neopterygii</taxon>
        <taxon>Teleostei</taxon>
        <taxon>Neoteleostei</taxon>
        <taxon>Acanthomorphata</taxon>
        <taxon>Eupercaria</taxon>
        <taxon>Perciformes</taxon>
        <taxon>Notothenioidei</taxon>
        <taxon>Channichthyidae</taxon>
        <taxon>Champsocephalus</taxon>
    </lineage>
</organism>
<sequence length="70" mass="7151">MLAQPALGHLPGSTPCRHFGSARTSFLEDRGRSLAFLEVGGTASQSQPASEPTVRTGATVDEGRVGGVGI</sequence>
<evidence type="ECO:0000313" key="2">
    <source>
        <dbReference type="EMBL" id="KAK5875028.1"/>
    </source>
</evidence>
<evidence type="ECO:0000313" key="3">
    <source>
        <dbReference type="Proteomes" id="UP001335648"/>
    </source>
</evidence>
<evidence type="ECO:0000256" key="1">
    <source>
        <dbReference type="SAM" id="MobiDB-lite"/>
    </source>
</evidence>
<dbReference type="EMBL" id="JAULUE010002069">
    <property type="protein sequence ID" value="KAK5875028.1"/>
    <property type="molecule type" value="Genomic_DNA"/>
</dbReference>
<dbReference type="AlphaFoldDB" id="A0AAN7Y3A8"/>
<gene>
    <name evidence="2" type="ORF">CesoFtcFv8_027561</name>
</gene>
<reference evidence="2 3" key="1">
    <citation type="journal article" date="2023" name="Mol. Biol. Evol.">
        <title>Genomics of Secondarily Temperate Adaptation in the Only Non-Antarctic Icefish.</title>
        <authorList>
            <person name="Rivera-Colon A.G."/>
            <person name="Rayamajhi N."/>
            <person name="Minhas B.F."/>
            <person name="Madrigal G."/>
            <person name="Bilyk K.T."/>
            <person name="Yoon V."/>
            <person name="Hune M."/>
            <person name="Gregory S."/>
            <person name="Cheng C.H.C."/>
            <person name="Catchen J.M."/>
        </authorList>
    </citation>
    <scope>NUCLEOTIDE SEQUENCE [LARGE SCALE GENOMIC DNA]</scope>
    <source>
        <strain evidence="2">JC2023a</strain>
    </source>
</reference>
<protein>
    <submittedName>
        <fullName evidence="2">Uncharacterized protein</fullName>
    </submittedName>
</protein>
<proteinExistence type="predicted"/>
<dbReference type="Proteomes" id="UP001335648">
    <property type="component" value="Unassembled WGS sequence"/>
</dbReference>
<keyword evidence="3" id="KW-1185">Reference proteome</keyword>